<evidence type="ECO:0000259" key="4">
    <source>
        <dbReference type="PROSITE" id="PS51387"/>
    </source>
</evidence>
<evidence type="ECO:0000256" key="1">
    <source>
        <dbReference type="ARBA" id="ARBA00022630"/>
    </source>
</evidence>
<reference evidence="5 6" key="1">
    <citation type="journal article" date="2019" name="Int. J. Syst. Evol. Microbiol.">
        <title>The Global Catalogue of Microorganisms (GCM) 10K type strain sequencing project: providing services to taxonomists for standard genome sequencing and annotation.</title>
        <authorList>
            <consortium name="The Broad Institute Genomics Platform"/>
            <consortium name="The Broad Institute Genome Sequencing Center for Infectious Disease"/>
            <person name="Wu L."/>
            <person name="Ma J."/>
        </authorList>
    </citation>
    <scope>NUCLEOTIDE SEQUENCE [LARGE SCALE GENOMIC DNA]</scope>
    <source>
        <strain evidence="5 6">JCM 16009</strain>
    </source>
</reference>
<dbReference type="InterPro" id="IPR036683">
    <property type="entry name" value="CO_DH_flav_C_dom_sf"/>
</dbReference>
<dbReference type="PANTHER" id="PTHR42659:SF2">
    <property type="entry name" value="XANTHINE DEHYDROGENASE SUBUNIT C-RELATED"/>
    <property type="match status" value="1"/>
</dbReference>
<dbReference type="InterPro" id="IPR036318">
    <property type="entry name" value="FAD-bd_PCMH-like_sf"/>
</dbReference>
<evidence type="ECO:0000313" key="5">
    <source>
        <dbReference type="EMBL" id="GAA1878128.1"/>
    </source>
</evidence>
<dbReference type="InterPro" id="IPR016169">
    <property type="entry name" value="FAD-bd_PCMH_sub2"/>
</dbReference>
<gene>
    <name evidence="5" type="primary">cutB</name>
    <name evidence="5" type="ORF">GCM10009836_69370</name>
</gene>
<dbReference type="SMART" id="SM01092">
    <property type="entry name" value="CO_deh_flav_C"/>
    <property type="match status" value="1"/>
</dbReference>
<sequence length="294" mass="31952">MPTLIFQPEDYVFPASLDEVLGILDSEGAAAQIIAGGTTIHELAFRKGMGEVRTLVDVTRLPLGEIAVTGERLHVGATVSFTQLARHIRSTQPRRLALLTDAIAGIRPMQIRNVATVGGSISSSLPFFDLPAALVVLDAEVTTRGIDGPTRTTPIEQFFWDFFLPDLRFGEVLTEVAFTTPPADSGGAFMKFETNSVDWALVSVGVQARVQGRRFTDVRIALGGGIGRKVTRATTVEQALLGEPTTVDRIERAARAVSDDVRAFSDFRGSAEFRNHLLKVYITRCLVQAIARAR</sequence>
<dbReference type="PROSITE" id="PS51387">
    <property type="entry name" value="FAD_PCMH"/>
    <property type="match status" value="1"/>
</dbReference>
<dbReference type="InterPro" id="IPR016167">
    <property type="entry name" value="FAD-bd_PCMH_sub1"/>
</dbReference>
<accession>A0ABN2NQQ9</accession>
<feature type="domain" description="FAD-binding PCMH-type" evidence="4">
    <location>
        <begin position="4"/>
        <end position="183"/>
    </location>
</feature>
<dbReference type="Proteomes" id="UP001500449">
    <property type="component" value="Unassembled WGS sequence"/>
</dbReference>
<dbReference type="SUPFAM" id="SSF56176">
    <property type="entry name" value="FAD-binding/transporter-associated domain-like"/>
    <property type="match status" value="1"/>
</dbReference>
<dbReference type="Gene3D" id="3.30.465.10">
    <property type="match status" value="1"/>
</dbReference>
<dbReference type="SUPFAM" id="SSF55447">
    <property type="entry name" value="CO dehydrogenase flavoprotein C-terminal domain-like"/>
    <property type="match status" value="1"/>
</dbReference>
<keyword evidence="2" id="KW-0274">FAD</keyword>
<dbReference type="InterPro" id="IPR051312">
    <property type="entry name" value="Diverse_Substr_Oxidored"/>
</dbReference>
<dbReference type="Gene3D" id="3.30.390.50">
    <property type="entry name" value="CO dehydrogenase flavoprotein, C-terminal domain"/>
    <property type="match status" value="1"/>
</dbReference>
<dbReference type="InterPro" id="IPR005107">
    <property type="entry name" value="CO_DH_flav_C"/>
</dbReference>
<keyword evidence="1" id="KW-0285">Flavoprotein</keyword>
<dbReference type="Gene3D" id="3.30.43.10">
    <property type="entry name" value="Uridine Diphospho-n-acetylenolpyruvylglucosamine Reductase, domain 2"/>
    <property type="match status" value="1"/>
</dbReference>
<dbReference type="PANTHER" id="PTHR42659">
    <property type="entry name" value="XANTHINE DEHYDROGENASE SUBUNIT C-RELATED"/>
    <property type="match status" value="1"/>
</dbReference>
<dbReference type="EMBL" id="BAAAQK010000028">
    <property type="protein sequence ID" value="GAA1878128.1"/>
    <property type="molecule type" value="Genomic_DNA"/>
</dbReference>
<evidence type="ECO:0000256" key="3">
    <source>
        <dbReference type="ARBA" id="ARBA00023002"/>
    </source>
</evidence>
<dbReference type="RefSeq" id="WP_344427205.1">
    <property type="nucleotide sequence ID" value="NZ_BAAAQK010000028.1"/>
</dbReference>
<proteinExistence type="predicted"/>
<organism evidence="5 6">
    <name type="scientific">Pseudonocardia ailaonensis</name>
    <dbReference type="NCBI Taxonomy" id="367279"/>
    <lineage>
        <taxon>Bacteria</taxon>
        <taxon>Bacillati</taxon>
        <taxon>Actinomycetota</taxon>
        <taxon>Actinomycetes</taxon>
        <taxon>Pseudonocardiales</taxon>
        <taxon>Pseudonocardiaceae</taxon>
        <taxon>Pseudonocardia</taxon>
    </lineage>
</organism>
<keyword evidence="3" id="KW-0560">Oxidoreductase</keyword>
<dbReference type="InterPro" id="IPR016166">
    <property type="entry name" value="FAD-bd_PCMH"/>
</dbReference>
<comment type="caution">
    <text evidence="5">The sequence shown here is derived from an EMBL/GenBank/DDBJ whole genome shotgun (WGS) entry which is preliminary data.</text>
</comment>
<dbReference type="Pfam" id="PF00941">
    <property type="entry name" value="FAD_binding_5"/>
    <property type="match status" value="1"/>
</dbReference>
<dbReference type="Pfam" id="PF03450">
    <property type="entry name" value="CO_deh_flav_C"/>
    <property type="match status" value="1"/>
</dbReference>
<dbReference type="InterPro" id="IPR002346">
    <property type="entry name" value="Mopterin_DH_FAD-bd"/>
</dbReference>
<protein>
    <submittedName>
        <fullName evidence="5">Glyceraldehyde dehydrogenase subunit beta</fullName>
    </submittedName>
</protein>
<evidence type="ECO:0000256" key="2">
    <source>
        <dbReference type="ARBA" id="ARBA00022827"/>
    </source>
</evidence>
<name>A0ABN2NQQ9_9PSEU</name>
<evidence type="ECO:0000313" key="6">
    <source>
        <dbReference type="Proteomes" id="UP001500449"/>
    </source>
</evidence>
<keyword evidence="6" id="KW-1185">Reference proteome</keyword>